<proteinExistence type="predicted"/>
<dbReference type="EMBL" id="LBUZ01000005">
    <property type="protein sequence ID" value="KKQ75752.1"/>
    <property type="molecule type" value="Genomic_DNA"/>
</dbReference>
<keyword evidence="1" id="KW-0472">Membrane</keyword>
<dbReference type="InterPro" id="IPR029063">
    <property type="entry name" value="SAM-dependent_MTases_sf"/>
</dbReference>
<evidence type="ECO:0000313" key="3">
    <source>
        <dbReference type="Proteomes" id="UP000034181"/>
    </source>
</evidence>
<dbReference type="CDD" id="cd02440">
    <property type="entry name" value="AdoMet_MTases"/>
    <property type="match status" value="1"/>
</dbReference>
<accession>A0A0G0KA99</accession>
<organism evidence="2 3">
    <name type="scientific">Candidatus Woesebacteria bacterium GW2011_GWB1_38_5b</name>
    <dbReference type="NCBI Taxonomy" id="1618569"/>
    <lineage>
        <taxon>Bacteria</taxon>
        <taxon>Candidatus Woeseibacteriota</taxon>
    </lineage>
</organism>
<dbReference type="Pfam" id="PF13489">
    <property type="entry name" value="Methyltransf_23"/>
    <property type="match status" value="1"/>
</dbReference>
<dbReference type="GO" id="GO:0008168">
    <property type="term" value="F:methyltransferase activity"/>
    <property type="evidence" value="ECO:0007669"/>
    <property type="project" value="UniProtKB-KW"/>
</dbReference>
<comment type="caution">
    <text evidence="2">The sequence shown here is derived from an EMBL/GenBank/DDBJ whole genome shotgun (WGS) entry which is preliminary data.</text>
</comment>
<feature type="transmembrane region" description="Helical" evidence="1">
    <location>
        <begin position="204"/>
        <end position="223"/>
    </location>
</feature>
<keyword evidence="1" id="KW-0812">Transmembrane</keyword>
<evidence type="ECO:0000256" key="1">
    <source>
        <dbReference type="SAM" id="Phobius"/>
    </source>
</evidence>
<sequence length="236" mass="26794">MSNYIKHLKGQYGKSTFKRKMDYVDYNFGQVIKNLPSKSCKILEIGPGMGEGVAYLNGRGFRNIDIVDNDKNVLAVVADRFDVDKKYCVDDLTAIDDKAGKYDLVILIQVLEHLPLDQQAKIVGMLFSHLTKNGVMIIVVPNANNPLGMTERYGDLQHQNSFTQQSLVDLVENSKVKNCDYKITGFEIPPYSVLNLIRIVLQKLLHFVLFLIMIINGGVYFRIMTPNAVLRLHKRN</sequence>
<dbReference type="Gene3D" id="3.40.50.150">
    <property type="entry name" value="Vaccinia Virus protein VP39"/>
    <property type="match status" value="1"/>
</dbReference>
<name>A0A0G0KA99_9BACT</name>
<keyword evidence="1" id="KW-1133">Transmembrane helix</keyword>
<evidence type="ECO:0000313" key="2">
    <source>
        <dbReference type="EMBL" id="KKQ75752.1"/>
    </source>
</evidence>
<keyword evidence="2" id="KW-0808">Transferase</keyword>
<protein>
    <submittedName>
        <fullName evidence="2">Methyltransferase type 12</fullName>
    </submittedName>
</protein>
<dbReference type="GO" id="GO:0032259">
    <property type="term" value="P:methylation"/>
    <property type="evidence" value="ECO:0007669"/>
    <property type="project" value="UniProtKB-KW"/>
</dbReference>
<gene>
    <name evidence="2" type="ORF">US96_C0005G0025</name>
</gene>
<keyword evidence="2" id="KW-0489">Methyltransferase</keyword>
<dbReference type="AlphaFoldDB" id="A0A0G0KA99"/>
<dbReference type="Proteomes" id="UP000034181">
    <property type="component" value="Unassembled WGS sequence"/>
</dbReference>
<dbReference type="SUPFAM" id="SSF53335">
    <property type="entry name" value="S-adenosyl-L-methionine-dependent methyltransferases"/>
    <property type="match status" value="1"/>
</dbReference>
<reference evidence="2 3" key="1">
    <citation type="journal article" date="2015" name="Nature">
        <title>rRNA introns, odd ribosomes, and small enigmatic genomes across a large radiation of phyla.</title>
        <authorList>
            <person name="Brown C.T."/>
            <person name="Hug L.A."/>
            <person name="Thomas B.C."/>
            <person name="Sharon I."/>
            <person name="Castelle C.J."/>
            <person name="Singh A."/>
            <person name="Wilkins M.J."/>
            <person name="Williams K.H."/>
            <person name="Banfield J.F."/>
        </authorList>
    </citation>
    <scope>NUCLEOTIDE SEQUENCE [LARGE SCALE GENOMIC DNA]</scope>
</reference>